<keyword evidence="2" id="KW-0539">Nucleus</keyword>
<protein>
    <submittedName>
        <fullName evidence="3">Uncharacterized protein</fullName>
    </submittedName>
</protein>
<dbReference type="PROSITE" id="PS50013">
    <property type="entry name" value="CHROMO_2"/>
    <property type="match status" value="1"/>
</dbReference>
<name>A0A7D9LEV6_PARCT</name>
<sequence length="190" mass="22185">MAVHFYRELNNLSTADFLVENRKKRGKFYQAERIISRRTRKRKVEYLVKWSGYSSLDNSWEPEENLNALALRTYWNPQPTAELVSAGTDMLHTAILDNLKSKSVFPTVVNFRHDVFRYLFKDRGVESEDGRHLLLNRDDFSRCKLPPEWDQLLDRLGNGTKVEFPVKAKLFLSQSPKTHKVIGGKIVLMQ</sequence>
<dbReference type="Gene3D" id="2.40.50.40">
    <property type="match status" value="1"/>
</dbReference>
<dbReference type="SUPFAM" id="SSF54160">
    <property type="entry name" value="Chromo domain-like"/>
    <property type="match status" value="1"/>
</dbReference>
<proteinExistence type="predicted"/>
<accession>A0A7D9LEV6</accession>
<dbReference type="SMART" id="SM00298">
    <property type="entry name" value="CHROMO"/>
    <property type="match status" value="1"/>
</dbReference>
<reference evidence="3" key="1">
    <citation type="submission" date="2020-04" db="EMBL/GenBank/DDBJ databases">
        <authorList>
            <person name="Alioto T."/>
            <person name="Alioto T."/>
            <person name="Gomez Garrido J."/>
        </authorList>
    </citation>
    <scope>NUCLEOTIDE SEQUENCE</scope>
    <source>
        <strain evidence="3">A484AB</strain>
    </source>
</reference>
<dbReference type="InterPro" id="IPR016197">
    <property type="entry name" value="Chromo-like_dom_sf"/>
</dbReference>
<evidence type="ECO:0000256" key="1">
    <source>
        <dbReference type="ARBA" id="ARBA00004123"/>
    </source>
</evidence>
<organism evidence="3 4">
    <name type="scientific">Paramuricea clavata</name>
    <name type="common">Red gorgonian</name>
    <name type="synonym">Violescent sea-whip</name>
    <dbReference type="NCBI Taxonomy" id="317549"/>
    <lineage>
        <taxon>Eukaryota</taxon>
        <taxon>Metazoa</taxon>
        <taxon>Cnidaria</taxon>
        <taxon>Anthozoa</taxon>
        <taxon>Octocorallia</taxon>
        <taxon>Malacalcyonacea</taxon>
        <taxon>Plexauridae</taxon>
        <taxon>Paramuricea</taxon>
    </lineage>
</organism>
<dbReference type="OrthoDB" id="5984192at2759"/>
<comment type="caution">
    <text evidence="3">The sequence shown here is derived from an EMBL/GenBank/DDBJ whole genome shotgun (WGS) entry which is preliminary data.</text>
</comment>
<dbReference type="InterPro" id="IPR000953">
    <property type="entry name" value="Chromo/chromo_shadow_dom"/>
</dbReference>
<dbReference type="InterPro" id="IPR051219">
    <property type="entry name" value="Heterochromatin_chromo-domain"/>
</dbReference>
<dbReference type="InterPro" id="IPR023780">
    <property type="entry name" value="Chromo_domain"/>
</dbReference>
<comment type="subcellular location">
    <subcellularLocation>
        <location evidence="1">Nucleus</location>
    </subcellularLocation>
</comment>
<evidence type="ECO:0000313" key="3">
    <source>
        <dbReference type="EMBL" id="CAB4031576.1"/>
    </source>
</evidence>
<feature type="non-terminal residue" evidence="3">
    <location>
        <position position="1"/>
    </location>
</feature>
<keyword evidence="4" id="KW-1185">Reference proteome</keyword>
<gene>
    <name evidence="3" type="ORF">PACLA_8A016127</name>
</gene>
<dbReference type="Proteomes" id="UP001152795">
    <property type="component" value="Unassembled WGS sequence"/>
</dbReference>
<dbReference type="InterPro" id="IPR023779">
    <property type="entry name" value="Chromodomain_CS"/>
</dbReference>
<dbReference type="EMBL" id="CACRXK020017746">
    <property type="protein sequence ID" value="CAB4031576.1"/>
    <property type="molecule type" value="Genomic_DNA"/>
</dbReference>
<dbReference type="CDD" id="cd00024">
    <property type="entry name" value="CD_CSD"/>
    <property type="match status" value="1"/>
</dbReference>
<dbReference type="Pfam" id="PF00385">
    <property type="entry name" value="Chromo"/>
    <property type="match status" value="1"/>
</dbReference>
<dbReference type="GO" id="GO:0005634">
    <property type="term" value="C:nucleus"/>
    <property type="evidence" value="ECO:0007669"/>
    <property type="project" value="UniProtKB-SubCell"/>
</dbReference>
<evidence type="ECO:0000313" key="4">
    <source>
        <dbReference type="Proteomes" id="UP001152795"/>
    </source>
</evidence>
<evidence type="ECO:0000256" key="2">
    <source>
        <dbReference type="ARBA" id="ARBA00023242"/>
    </source>
</evidence>
<dbReference type="PANTHER" id="PTHR22812">
    <property type="entry name" value="CHROMOBOX PROTEIN"/>
    <property type="match status" value="1"/>
</dbReference>
<dbReference type="AlphaFoldDB" id="A0A7D9LEV6"/>
<dbReference type="PROSITE" id="PS00598">
    <property type="entry name" value="CHROMO_1"/>
    <property type="match status" value="1"/>
</dbReference>